<dbReference type="CDD" id="cd01949">
    <property type="entry name" value="GGDEF"/>
    <property type="match status" value="1"/>
</dbReference>
<evidence type="ECO:0000313" key="3">
    <source>
        <dbReference type="EMBL" id="MCU6797915.1"/>
    </source>
</evidence>
<dbReference type="InterPro" id="IPR000160">
    <property type="entry name" value="GGDEF_dom"/>
</dbReference>
<dbReference type="Gene3D" id="3.20.20.450">
    <property type="entry name" value="EAL domain"/>
    <property type="match status" value="1"/>
</dbReference>
<reference evidence="3 4" key="1">
    <citation type="submission" date="2022-09" db="EMBL/GenBank/DDBJ databases">
        <authorList>
            <person name="Han X.L."/>
            <person name="Wang Q."/>
            <person name="Lu T."/>
        </authorList>
    </citation>
    <scope>NUCLEOTIDE SEQUENCE [LARGE SCALE GENOMIC DNA]</scope>
    <source>
        <strain evidence="3 4">WQ 127069</strain>
    </source>
</reference>
<dbReference type="InterPro" id="IPR035919">
    <property type="entry name" value="EAL_sf"/>
</dbReference>
<dbReference type="NCBIfam" id="TIGR00254">
    <property type="entry name" value="GGDEF"/>
    <property type="match status" value="1"/>
</dbReference>
<sequence>MDYLESSLPLTQQPLFMLSGDAIVLLGSNGKIIQLNAECSRLPGLNSKDWLGCTFESLLDKENGHTFAAHFQGALRGLASNLEVEFPERGGQVTELQLRLIPVDSDGQVFIYVVLKDVTDQKRALQLIEHMAYHDTLTGLPNRTMFQIQLTQMISASLGSSEDDQFAILLLDLERFQMVNDLLGPNLADLLLKQVGERLQLLAGFDCTVSRLGNHEFAVLFSRFGDSAEIVEKARSIHEQLMVPFLVRDREIVIVGSIGLAFYPQDGTDMNGLLLHAANVQAMEKEYGEGVYRLQQGDFGANARLRLELEHDLRKALEREEFELYYQPQYDIQRNELMGAEALIRWHHPKHGMVSPAQFIPLAEETGLIVPIGEWVLRTACRQNKQWQRAGFLHLSISVNLSLRQFQKHNLIGDIKRILKETELESKFLELEITESMAMDNVERVIRKLNELKDLGIRISMDDFGTGYSSLQYLRRLPLHKLKIDQSFIRDINHDADSAAIVSTIIAMANHLRLEVVAEGVETAQDLQFLLLQDCRHAQGYHFSKPLPAMEFERLLNEGGELLSPFYVQP</sequence>
<feature type="domain" description="GGDEF" evidence="2">
    <location>
        <begin position="164"/>
        <end position="297"/>
    </location>
</feature>
<dbReference type="CDD" id="cd01948">
    <property type="entry name" value="EAL"/>
    <property type="match status" value="1"/>
</dbReference>
<dbReference type="InterPro" id="IPR043128">
    <property type="entry name" value="Rev_trsase/Diguanyl_cyclase"/>
</dbReference>
<accession>A0ABT2UTB8</accession>
<dbReference type="Pfam" id="PF08448">
    <property type="entry name" value="PAS_4"/>
    <property type="match status" value="1"/>
</dbReference>
<dbReference type="InterPro" id="IPR029787">
    <property type="entry name" value="Nucleotide_cyclase"/>
</dbReference>
<dbReference type="NCBIfam" id="TIGR00229">
    <property type="entry name" value="sensory_box"/>
    <property type="match status" value="1"/>
</dbReference>
<dbReference type="InterPro" id="IPR000014">
    <property type="entry name" value="PAS"/>
</dbReference>
<name>A0ABT2UTB8_9BACL</name>
<keyword evidence="4" id="KW-1185">Reference proteome</keyword>
<comment type="caution">
    <text evidence="3">The sequence shown here is derived from an EMBL/GenBank/DDBJ whole genome shotgun (WGS) entry which is preliminary data.</text>
</comment>
<dbReference type="PANTHER" id="PTHR44757:SF2">
    <property type="entry name" value="BIOFILM ARCHITECTURE MAINTENANCE PROTEIN MBAA"/>
    <property type="match status" value="1"/>
</dbReference>
<dbReference type="EMBL" id="JAOQIO010000124">
    <property type="protein sequence ID" value="MCU6797915.1"/>
    <property type="molecule type" value="Genomic_DNA"/>
</dbReference>
<dbReference type="PROSITE" id="PS50887">
    <property type="entry name" value="GGDEF"/>
    <property type="match status" value="1"/>
</dbReference>
<dbReference type="PROSITE" id="PS50883">
    <property type="entry name" value="EAL"/>
    <property type="match status" value="1"/>
</dbReference>
<dbReference type="RefSeq" id="WP_262688614.1">
    <property type="nucleotide sequence ID" value="NZ_JAOQIO010000124.1"/>
</dbReference>
<gene>
    <name evidence="3" type="ORF">OB236_37905</name>
</gene>
<dbReference type="InterPro" id="IPR035965">
    <property type="entry name" value="PAS-like_dom_sf"/>
</dbReference>
<evidence type="ECO:0000259" key="1">
    <source>
        <dbReference type="PROSITE" id="PS50883"/>
    </source>
</evidence>
<evidence type="ECO:0000259" key="2">
    <source>
        <dbReference type="PROSITE" id="PS50887"/>
    </source>
</evidence>
<dbReference type="Pfam" id="PF00563">
    <property type="entry name" value="EAL"/>
    <property type="match status" value="1"/>
</dbReference>
<dbReference type="InterPro" id="IPR013656">
    <property type="entry name" value="PAS_4"/>
</dbReference>
<feature type="domain" description="EAL" evidence="1">
    <location>
        <begin position="306"/>
        <end position="560"/>
    </location>
</feature>
<dbReference type="SMART" id="SM00267">
    <property type="entry name" value="GGDEF"/>
    <property type="match status" value="1"/>
</dbReference>
<dbReference type="SMART" id="SM00052">
    <property type="entry name" value="EAL"/>
    <property type="match status" value="1"/>
</dbReference>
<dbReference type="SUPFAM" id="SSF55785">
    <property type="entry name" value="PYP-like sensor domain (PAS domain)"/>
    <property type="match status" value="1"/>
</dbReference>
<dbReference type="SUPFAM" id="SSF141868">
    <property type="entry name" value="EAL domain-like"/>
    <property type="match status" value="1"/>
</dbReference>
<dbReference type="Gene3D" id="3.30.450.20">
    <property type="entry name" value="PAS domain"/>
    <property type="match status" value="1"/>
</dbReference>
<proteinExistence type="predicted"/>
<dbReference type="InterPro" id="IPR052155">
    <property type="entry name" value="Biofilm_reg_signaling"/>
</dbReference>
<protein>
    <submittedName>
        <fullName evidence="3">EAL domain-containing protein</fullName>
    </submittedName>
</protein>
<dbReference type="PANTHER" id="PTHR44757">
    <property type="entry name" value="DIGUANYLATE CYCLASE DGCP"/>
    <property type="match status" value="1"/>
</dbReference>
<dbReference type="Gene3D" id="3.30.70.270">
    <property type="match status" value="1"/>
</dbReference>
<organism evidence="3 4">
    <name type="scientific">Paenibacillus baimaensis</name>
    <dbReference type="NCBI Taxonomy" id="2982185"/>
    <lineage>
        <taxon>Bacteria</taxon>
        <taxon>Bacillati</taxon>
        <taxon>Bacillota</taxon>
        <taxon>Bacilli</taxon>
        <taxon>Bacillales</taxon>
        <taxon>Paenibacillaceae</taxon>
        <taxon>Paenibacillus</taxon>
    </lineage>
</organism>
<dbReference type="SUPFAM" id="SSF55073">
    <property type="entry name" value="Nucleotide cyclase"/>
    <property type="match status" value="1"/>
</dbReference>
<dbReference type="InterPro" id="IPR001633">
    <property type="entry name" value="EAL_dom"/>
</dbReference>
<dbReference type="Pfam" id="PF00990">
    <property type="entry name" value="GGDEF"/>
    <property type="match status" value="1"/>
</dbReference>
<dbReference type="Proteomes" id="UP001652445">
    <property type="component" value="Unassembled WGS sequence"/>
</dbReference>
<evidence type="ECO:0000313" key="4">
    <source>
        <dbReference type="Proteomes" id="UP001652445"/>
    </source>
</evidence>